<gene>
    <name evidence="2" type="ORF">ACFPVY_15480</name>
</gene>
<comment type="caution">
    <text evidence="2">The sequence shown here is derived from an EMBL/GenBank/DDBJ whole genome shotgun (WGS) entry which is preliminary data.</text>
</comment>
<dbReference type="RefSeq" id="WP_379793039.1">
    <property type="nucleotide sequence ID" value="NZ_JBHSQB010000010.1"/>
</dbReference>
<dbReference type="InterPro" id="IPR050126">
    <property type="entry name" value="Ap4A_hydrolase"/>
</dbReference>
<dbReference type="PANTHER" id="PTHR42850">
    <property type="entry name" value="METALLOPHOSPHOESTERASE"/>
    <property type="match status" value="1"/>
</dbReference>
<reference evidence="3" key="1">
    <citation type="journal article" date="2019" name="Int. J. Syst. Evol. Microbiol.">
        <title>The Global Catalogue of Microorganisms (GCM) 10K type strain sequencing project: providing services to taxonomists for standard genome sequencing and annotation.</title>
        <authorList>
            <consortium name="The Broad Institute Genomics Platform"/>
            <consortium name="The Broad Institute Genome Sequencing Center for Infectious Disease"/>
            <person name="Wu L."/>
            <person name="Ma J."/>
        </authorList>
    </citation>
    <scope>NUCLEOTIDE SEQUENCE [LARGE SCALE GENOMIC DNA]</scope>
    <source>
        <strain evidence="3">CCUG 49679</strain>
    </source>
</reference>
<dbReference type="SUPFAM" id="SSF56300">
    <property type="entry name" value="Metallo-dependent phosphatases"/>
    <property type="match status" value="1"/>
</dbReference>
<organism evidence="2 3">
    <name type="scientific">Flavobacterium qiangtangense</name>
    <dbReference type="NCBI Taxonomy" id="1442595"/>
    <lineage>
        <taxon>Bacteria</taxon>
        <taxon>Pseudomonadati</taxon>
        <taxon>Bacteroidota</taxon>
        <taxon>Flavobacteriia</taxon>
        <taxon>Flavobacteriales</taxon>
        <taxon>Flavobacteriaceae</taxon>
        <taxon>Flavobacterium</taxon>
    </lineage>
</organism>
<dbReference type="Pfam" id="PF00149">
    <property type="entry name" value="Metallophos"/>
    <property type="match status" value="1"/>
</dbReference>
<accession>A0ABW1PSG9</accession>
<proteinExistence type="predicted"/>
<dbReference type="PANTHER" id="PTHR42850:SF2">
    <property type="entry name" value="BLL5683 PROTEIN"/>
    <property type="match status" value="1"/>
</dbReference>
<name>A0ABW1PSG9_9FLAO</name>
<evidence type="ECO:0000313" key="2">
    <source>
        <dbReference type="EMBL" id="MFC6098056.1"/>
    </source>
</evidence>
<dbReference type="InterPro" id="IPR029052">
    <property type="entry name" value="Metallo-depent_PP-like"/>
</dbReference>
<sequence>MRVVVFGDVHGNLIALEKLFQIEKTQADLFISHGDVVNYGPWSNECVALLESVDNIKLLRGNHEQSYIEGFYDGKNVIAKSFFDFCYSKFDRNLMPEISRYENQIHFSEFIVQHTIDNRYIFADTNINDLKIDCNYIIGHSHQQYELQKDNFKIYNTGSLGQNRELLNVSCYLAVDTDKKTVERKNFIHDIDKVINKMEAERYPQICLDYYKGKKKA</sequence>
<dbReference type="InterPro" id="IPR004843">
    <property type="entry name" value="Calcineurin-like_PHP"/>
</dbReference>
<protein>
    <submittedName>
        <fullName evidence="2">Metallophosphoesterase family protein</fullName>
    </submittedName>
</protein>
<dbReference type="Gene3D" id="3.60.21.10">
    <property type="match status" value="1"/>
</dbReference>
<feature type="domain" description="Calcineurin-like phosphoesterase" evidence="1">
    <location>
        <begin position="1"/>
        <end position="99"/>
    </location>
</feature>
<keyword evidence="3" id="KW-1185">Reference proteome</keyword>
<dbReference type="EMBL" id="JBHSQB010000010">
    <property type="protein sequence ID" value="MFC6098056.1"/>
    <property type="molecule type" value="Genomic_DNA"/>
</dbReference>
<evidence type="ECO:0000259" key="1">
    <source>
        <dbReference type="Pfam" id="PF00149"/>
    </source>
</evidence>
<evidence type="ECO:0000313" key="3">
    <source>
        <dbReference type="Proteomes" id="UP001596287"/>
    </source>
</evidence>
<dbReference type="Proteomes" id="UP001596287">
    <property type="component" value="Unassembled WGS sequence"/>
</dbReference>